<dbReference type="GO" id="GO:0005829">
    <property type="term" value="C:cytosol"/>
    <property type="evidence" value="ECO:0007669"/>
    <property type="project" value="TreeGrafter"/>
</dbReference>
<keyword evidence="5" id="KW-0053">Apoptosis</keyword>
<dbReference type="GO" id="GO:0005741">
    <property type="term" value="C:mitochondrial outer membrane"/>
    <property type="evidence" value="ECO:0007669"/>
    <property type="project" value="UniProtKB-SubCell"/>
</dbReference>
<accession>A0A5N5P5Y6</accession>
<dbReference type="EMBL" id="VFJC01000007">
    <property type="protein sequence ID" value="KAB5574919.1"/>
    <property type="molecule type" value="Genomic_DNA"/>
</dbReference>
<evidence type="ECO:0000313" key="9">
    <source>
        <dbReference type="EMBL" id="KAB5574919.1"/>
    </source>
</evidence>
<organism evidence="9 10">
    <name type="scientific">Pangasianodon hypophthalmus</name>
    <name type="common">Striped catfish</name>
    <name type="synonym">Helicophagus hypophthalmus</name>
    <dbReference type="NCBI Taxonomy" id="310915"/>
    <lineage>
        <taxon>Eukaryota</taxon>
        <taxon>Metazoa</taxon>
        <taxon>Chordata</taxon>
        <taxon>Craniata</taxon>
        <taxon>Vertebrata</taxon>
        <taxon>Euteleostomi</taxon>
        <taxon>Actinopterygii</taxon>
        <taxon>Neopterygii</taxon>
        <taxon>Teleostei</taxon>
        <taxon>Ostariophysi</taxon>
        <taxon>Siluriformes</taxon>
        <taxon>Pangasiidae</taxon>
        <taxon>Pangasianodon</taxon>
    </lineage>
</organism>
<dbReference type="OrthoDB" id="9941774at2759"/>
<dbReference type="GO" id="GO:0090200">
    <property type="term" value="P:positive regulation of release of cytochrome c from mitochondria"/>
    <property type="evidence" value="ECO:0007669"/>
    <property type="project" value="TreeGrafter"/>
</dbReference>
<evidence type="ECO:0000256" key="4">
    <source>
        <dbReference type="ARBA" id="ARBA00022490"/>
    </source>
</evidence>
<dbReference type="Gene3D" id="1.10.437.10">
    <property type="entry name" value="Blc2-like"/>
    <property type="match status" value="1"/>
</dbReference>
<dbReference type="PANTHER" id="PTHR35447:SF1">
    <property type="entry name" value="BH3-INTERACTING DOMAIN DEATH AGONIST"/>
    <property type="match status" value="1"/>
</dbReference>
<gene>
    <name evidence="9" type="ORF">PHYPO_G00214630</name>
</gene>
<evidence type="ECO:0000256" key="8">
    <source>
        <dbReference type="ARBA" id="ARBA00023136"/>
    </source>
</evidence>
<dbReference type="Proteomes" id="UP000327468">
    <property type="component" value="Chromosome 6"/>
</dbReference>
<dbReference type="PANTHER" id="PTHR35447">
    <property type="entry name" value="BH3-INTERACTING DOMAIN DEATH AGONIST"/>
    <property type="match status" value="1"/>
</dbReference>
<evidence type="ECO:0000313" key="10">
    <source>
        <dbReference type="Proteomes" id="UP000327468"/>
    </source>
</evidence>
<keyword evidence="10" id="KW-1185">Reference proteome</keyword>
<sequence>MCSSHSEGSTNYERVVQRKRVNSMMDVHSFSQTPLLFLTFLQQRPCLNSELQRELENLHCEVKLSAALSGLNDHIAYPQYHGFDSDIECDGELQTDGHSFHRGLLHDVPQVDLVLPVPVEEANAVREVAAELIRMADEFNHSIVSQAAEHLTKKLCNSSPQYWWTCLSQGVDSILKDMPGVHNERMVMALTFSLVKAVCERAPRLLRELWNTFTRPQ</sequence>
<dbReference type="InterPro" id="IPR010479">
    <property type="entry name" value="BID"/>
</dbReference>
<reference evidence="9 10" key="1">
    <citation type="submission" date="2019-06" db="EMBL/GenBank/DDBJ databases">
        <title>A chromosome-scale genome assembly of the striped catfish, Pangasianodon hypophthalmus.</title>
        <authorList>
            <person name="Wen M."/>
            <person name="Zahm M."/>
            <person name="Roques C."/>
            <person name="Cabau C."/>
            <person name="Klopp C."/>
            <person name="Donnadieu C."/>
            <person name="Jouanno E."/>
            <person name="Avarre J.-C."/>
            <person name="Campet M."/>
            <person name="Ha T.T.T."/>
            <person name="Dugue R."/>
            <person name="Lampietro C."/>
            <person name="Louis A."/>
            <person name="Herpin A."/>
            <person name="Echchiki A."/>
            <person name="Berthelot C."/>
            <person name="Parey E."/>
            <person name="Roest-Crollius H."/>
            <person name="Braasch I."/>
            <person name="Postlethwait J."/>
            <person name="Bobe J."/>
            <person name="Montfort J."/>
            <person name="Bouchez O."/>
            <person name="Begum T."/>
            <person name="Schartl M."/>
            <person name="Guiguen Y."/>
        </authorList>
    </citation>
    <scope>NUCLEOTIDE SEQUENCE [LARGE SCALE GENOMIC DNA]</scope>
    <source>
        <strain evidence="9 10">Indonesia</strain>
        <tissue evidence="9">Blood</tissue>
    </source>
</reference>
<dbReference type="InterPro" id="IPR036834">
    <property type="entry name" value="Bcl-2-like_sf"/>
</dbReference>
<evidence type="ECO:0000256" key="1">
    <source>
        <dbReference type="ARBA" id="ARBA00004294"/>
    </source>
</evidence>
<evidence type="ECO:0000256" key="5">
    <source>
        <dbReference type="ARBA" id="ARBA00022703"/>
    </source>
</evidence>
<evidence type="ECO:0000256" key="3">
    <source>
        <dbReference type="ARBA" id="ARBA00015802"/>
    </source>
</evidence>
<dbReference type="Pfam" id="PF06393">
    <property type="entry name" value="BID"/>
    <property type="match status" value="1"/>
</dbReference>
<keyword evidence="7" id="KW-0496">Mitochondrion</keyword>
<keyword evidence="6" id="KW-1000">Mitochondrion outer membrane</keyword>
<dbReference type="GO" id="GO:0008637">
    <property type="term" value="P:apoptotic mitochondrial changes"/>
    <property type="evidence" value="ECO:0007669"/>
    <property type="project" value="TreeGrafter"/>
</dbReference>
<dbReference type="GO" id="GO:2001244">
    <property type="term" value="P:positive regulation of intrinsic apoptotic signaling pathway"/>
    <property type="evidence" value="ECO:0007669"/>
    <property type="project" value="TreeGrafter"/>
</dbReference>
<name>A0A5N5P5Y6_PANHP</name>
<dbReference type="SUPFAM" id="SSF56854">
    <property type="entry name" value="Bcl-2 inhibitors of programmed cell death"/>
    <property type="match status" value="1"/>
</dbReference>
<keyword evidence="8" id="KW-0472">Membrane</keyword>
<keyword evidence="4" id="KW-0963">Cytoplasm</keyword>
<dbReference type="AlphaFoldDB" id="A0A5N5P5Y6"/>
<proteinExistence type="predicted"/>
<evidence type="ECO:0000256" key="7">
    <source>
        <dbReference type="ARBA" id="ARBA00023128"/>
    </source>
</evidence>
<dbReference type="GO" id="GO:2001238">
    <property type="term" value="P:positive regulation of extrinsic apoptotic signaling pathway"/>
    <property type="evidence" value="ECO:0007669"/>
    <property type="project" value="TreeGrafter"/>
</dbReference>
<comment type="caution">
    <text evidence="9">The sequence shown here is derived from an EMBL/GenBank/DDBJ whole genome shotgun (WGS) entry which is preliminary data.</text>
</comment>
<evidence type="ECO:0000256" key="6">
    <source>
        <dbReference type="ARBA" id="ARBA00022787"/>
    </source>
</evidence>
<evidence type="ECO:0000256" key="2">
    <source>
        <dbReference type="ARBA" id="ARBA00004496"/>
    </source>
</evidence>
<protein>
    <recommendedName>
        <fullName evidence="3">BH3-interacting domain death agonist</fullName>
    </recommendedName>
</protein>
<comment type="subcellular location">
    <subcellularLocation>
        <location evidence="2">Cytoplasm</location>
    </subcellularLocation>
    <subcellularLocation>
        <location evidence="1">Mitochondrion outer membrane</location>
    </subcellularLocation>
</comment>